<feature type="domain" description="GGDEF" evidence="9">
    <location>
        <begin position="467"/>
        <end position="601"/>
    </location>
</feature>
<dbReference type="InterPro" id="IPR011006">
    <property type="entry name" value="CheY-like_superfamily"/>
</dbReference>
<dbReference type="SUPFAM" id="SSF141868">
    <property type="entry name" value="EAL domain-like"/>
    <property type="match status" value="1"/>
</dbReference>
<dbReference type="Gene3D" id="3.30.450.20">
    <property type="entry name" value="PAS domain"/>
    <property type="match status" value="1"/>
</dbReference>
<dbReference type="PANTHER" id="PTHR44757">
    <property type="entry name" value="DIGUANYLATE CYCLASE DGCP"/>
    <property type="match status" value="1"/>
</dbReference>
<dbReference type="Pfam" id="PF00990">
    <property type="entry name" value="GGDEF"/>
    <property type="match status" value="1"/>
</dbReference>
<dbReference type="SMART" id="SM00267">
    <property type="entry name" value="GGDEF"/>
    <property type="match status" value="1"/>
</dbReference>
<comment type="caution">
    <text evidence="10">The sequence shown here is derived from an EMBL/GenBank/DDBJ whole genome shotgun (WGS) entry which is preliminary data.</text>
</comment>
<dbReference type="PROSITE" id="PS50112">
    <property type="entry name" value="PAS"/>
    <property type="match status" value="1"/>
</dbReference>
<sequence>MAPSPLRILMVEDSPDDQALISRALADVGPMSVRVVASESALRDALRDFAPQAVLSDFSMPGFSGQRALEIVQEVSPDTPFLFVSGTIGEERAIEALQRGAADYVLKDNLRRLRPALERALRNASERSELAKAAAALRESEERFRAIAETTGDWIWQTDKEGRLTYCNESTRDLLGYRASALIGRPIVDLLLAEDRERVRSLYTQHFAERRGWRNDVSRWRHADGHLVWLESTAKPMLDASGEIIGYRGVQRDVTLRVKQAEKIEHLARMHAVLSSFGNAILRSRDLHALFDMTCRLLVEQGGFAGAVVSRRGSDGRLRVGHGFGDEALTAYLQGLGAIAPDDPAWQSLPSVQALASGSPRLLADFDEPGLPELWSCLGPRFGLGSQVSLPIGNPGWGVLCVWTGQGRRFEDEEIELLERLGGEIDYARKFIAQSDHLEHLVFHNQTTGLPSRTALHQELPIRLRHGTQVVGVADVDRFRYFNQSRGRGFGDQLLREFAARLQGALPPGALLAHPGDDSFVFSFAAEGDAEAAVSRVEVLLGECCDRPLLVDGELVRGKLHGAVLLAPEQAADGEEVERALADALAEAKARDRSVQAFTDEARRRAARRVELERELRDAAENEQFELFLQPKFESASRRLSGAEALIRWRHPQRGLVSPAEFIPVLEETGLIVDVGAWVRRRGLEISRRWRDMGIAGLRIAVNVSVQELRQQNFVAGCTELLAPAGGDHDLDFEITESMLMDDIHQNIGVLQALRDLGSRIAIDDFGTGYSSLNYLSRLPADSLKIDRSFVALLAQSPDTVSLVTNIVNLAHSLGLRVVAEGVEDEEQAKLLRLLRCDEVQGFLLGRPLPLEDFERSFLA</sequence>
<proteinExistence type="predicted"/>
<feature type="domain" description="PAS" evidence="6">
    <location>
        <begin position="140"/>
        <end position="211"/>
    </location>
</feature>
<dbReference type="InterPro" id="IPR013767">
    <property type="entry name" value="PAS_fold"/>
</dbReference>
<dbReference type="AlphaFoldDB" id="A0A091BFH2"/>
<feature type="domain" description="Response regulatory" evidence="5">
    <location>
        <begin position="7"/>
        <end position="122"/>
    </location>
</feature>
<keyword evidence="11" id="KW-1185">Reference proteome</keyword>
<dbReference type="OrthoDB" id="9804951at2"/>
<dbReference type="InterPro" id="IPR000700">
    <property type="entry name" value="PAS-assoc_C"/>
</dbReference>
<dbReference type="InterPro" id="IPR043128">
    <property type="entry name" value="Rev_trsase/Diguanyl_cyclase"/>
</dbReference>
<feature type="domain" description="EAL" evidence="8">
    <location>
        <begin position="609"/>
        <end position="860"/>
    </location>
</feature>
<evidence type="ECO:0000256" key="1">
    <source>
        <dbReference type="ARBA" id="ARBA00022679"/>
    </source>
</evidence>
<keyword evidence="3" id="KW-0597">Phosphoprotein</keyword>
<dbReference type="InterPro" id="IPR035919">
    <property type="entry name" value="EAL_sf"/>
</dbReference>
<dbReference type="InterPro" id="IPR001610">
    <property type="entry name" value="PAC"/>
</dbReference>
<dbReference type="InterPro" id="IPR003018">
    <property type="entry name" value="GAF"/>
</dbReference>
<evidence type="ECO:0000256" key="4">
    <source>
        <dbReference type="SAM" id="Coils"/>
    </source>
</evidence>
<dbReference type="SUPFAM" id="SSF55073">
    <property type="entry name" value="Nucleotide cyclase"/>
    <property type="match status" value="1"/>
</dbReference>
<dbReference type="PROSITE" id="PS50887">
    <property type="entry name" value="GGDEF"/>
    <property type="match status" value="1"/>
</dbReference>
<dbReference type="SMART" id="SM00091">
    <property type="entry name" value="PAS"/>
    <property type="match status" value="1"/>
</dbReference>
<dbReference type="SUPFAM" id="SSF52172">
    <property type="entry name" value="CheY-like"/>
    <property type="match status" value="1"/>
</dbReference>
<dbReference type="SMART" id="SM00086">
    <property type="entry name" value="PAC"/>
    <property type="match status" value="1"/>
</dbReference>
<feature type="domain" description="PAC" evidence="7">
    <location>
        <begin position="211"/>
        <end position="266"/>
    </location>
</feature>
<dbReference type="EMBL" id="AWXU01000020">
    <property type="protein sequence ID" value="KFN50461.1"/>
    <property type="molecule type" value="Genomic_DNA"/>
</dbReference>
<dbReference type="GO" id="GO:0016301">
    <property type="term" value="F:kinase activity"/>
    <property type="evidence" value="ECO:0007669"/>
    <property type="project" value="UniProtKB-KW"/>
</dbReference>
<dbReference type="Pfam" id="PF00989">
    <property type="entry name" value="PAS"/>
    <property type="match status" value="1"/>
</dbReference>
<dbReference type="Pfam" id="PF00563">
    <property type="entry name" value="EAL"/>
    <property type="match status" value="1"/>
</dbReference>
<dbReference type="PROSITE" id="PS50883">
    <property type="entry name" value="EAL"/>
    <property type="match status" value="1"/>
</dbReference>
<dbReference type="InterPro" id="IPR001633">
    <property type="entry name" value="EAL_dom"/>
</dbReference>
<evidence type="ECO:0000256" key="3">
    <source>
        <dbReference type="PROSITE-ProRule" id="PRU00169"/>
    </source>
</evidence>
<dbReference type="Proteomes" id="UP000029391">
    <property type="component" value="Unassembled WGS sequence"/>
</dbReference>
<organism evidence="10 11">
    <name type="scientific">Arenimonas composti TR7-09 = DSM 18010</name>
    <dbReference type="NCBI Taxonomy" id="1121013"/>
    <lineage>
        <taxon>Bacteria</taxon>
        <taxon>Pseudomonadati</taxon>
        <taxon>Pseudomonadota</taxon>
        <taxon>Gammaproteobacteria</taxon>
        <taxon>Lysobacterales</taxon>
        <taxon>Lysobacteraceae</taxon>
        <taxon>Arenimonas</taxon>
    </lineage>
</organism>
<accession>A0A091BFH2</accession>
<dbReference type="InterPro" id="IPR029016">
    <property type="entry name" value="GAF-like_dom_sf"/>
</dbReference>
<dbReference type="GO" id="GO:0006355">
    <property type="term" value="P:regulation of DNA-templated transcription"/>
    <property type="evidence" value="ECO:0007669"/>
    <property type="project" value="InterPro"/>
</dbReference>
<gene>
    <name evidence="10" type="ORF">P873_07300</name>
</gene>
<evidence type="ECO:0000313" key="10">
    <source>
        <dbReference type="EMBL" id="KFN50461.1"/>
    </source>
</evidence>
<dbReference type="PROSITE" id="PS50110">
    <property type="entry name" value="RESPONSE_REGULATORY"/>
    <property type="match status" value="1"/>
</dbReference>
<dbReference type="InterPro" id="IPR052155">
    <property type="entry name" value="Biofilm_reg_signaling"/>
</dbReference>
<dbReference type="RefSeq" id="WP_026816284.1">
    <property type="nucleotide sequence ID" value="NZ_AUFF01000001.1"/>
</dbReference>
<dbReference type="SMART" id="SM00052">
    <property type="entry name" value="EAL"/>
    <property type="match status" value="1"/>
</dbReference>
<dbReference type="InterPro" id="IPR000160">
    <property type="entry name" value="GGDEF_dom"/>
</dbReference>
<dbReference type="Gene3D" id="3.30.70.270">
    <property type="match status" value="1"/>
</dbReference>
<evidence type="ECO:0000259" key="6">
    <source>
        <dbReference type="PROSITE" id="PS50112"/>
    </source>
</evidence>
<dbReference type="SMART" id="SM00448">
    <property type="entry name" value="REC"/>
    <property type="match status" value="1"/>
</dbReference>
<evidence type="ECO:0000259" key="7">
    <source>
        <dbReference type="PROSITE" id="PS50113"/>
    </source>
</evidence>
<reference evidence="10 11" key="1">
    <citation type="submission" date="2013-09" db="EMBL/GenBank/DDBJ databases">
        <title>Genome sequencing of Arenimonas composti.</title>
        <authorList>
            <person name="Chen F."/>
            <person name="Wang G."/>
        </authorList>
    </citation>
    <scope>NUCLEOTIDE SEQUENCE [LARGE SCALE GENOMIC DNA]</scope>
    <source>
        <strain evidence="10 11">TR7-09</strain>
    </source>
</reference>
<dbReference type="SUPFAM" id="SSF55781">
    <property type="entry name" value="GAF domain-like"/>
    <property type="match status" value="1"/>
</dbReference>
<evidence type="ECO:0008006" key="12">
    <source>
        <dbReference type="Google" id="ProtNLM"/>
    </source>
</evidence>
<dbReference type="InterPro" id="IPR035965">
    <property type="entry name" value="PAS-like_dom_sf"/>
</dbReference>
<protein>
    <recommendedName>
        <fullName evidence="12">Diguanylate cyclase</fullName>
    </recommendedName>
</protein>
<evidence type="ECO:0000313" key="11">
    <source>
        <dbReference type="Proteomes" id="UP000029391"/>
    </source>
</evidence>
<keyword evidence="1" id="KW-0808">Transferase</keyword>
<keyword evidence="4" id="KW-0175">Coiled coil</keyword>
<dbReference type="Pfam" id="PF13185">
    <property type="entry name" value="GAF_2"/>
    <property type="match status" value="1"/>
</dbReference>
<keyword evidence="2" id="KW-0418">Kinase</keyword>
<evidence type="ECO:0000259" key="8">
    <source>
        <dbReference type="PROSITE" id="PS50883"/>
    </source>
</evidence>
<dbReference type="InterPro" id="IPR029787">
    <property type="entry name" value="Nucleotide_cyclase"/>
</dbReference>
<dbReference type="eggNOG" id="COG5001">
    <property type="taxonomic scope" value="Bacteria"/>
</dbReference>
<dbReference type="InterPro" id="IPR000014">
    <property type="entry name" value="PAS"/>
</dbReference>
<evidence type="ECO:0000256" key="2">
    <source>
        <dbReference type="ARBA" id="ARBA00022777"/>
    </source>
</evidence>
<dbReference type="SUPFAM" id="SSF55785">
    <property type="entry name" value="PYP-like sensor domain (PAS domain)"/>
    <property type="match status" value="1"/>
</dbReference>
<evidence type="ECO:0000259" key="9">
    <source>
        <dbReference type="PROSITE" id="PS50887"/>
    </source>
</evidence>
<dbReference type="CDD" id="cd01948">
    <property type="entry name" value="EAL"/>
    <property type="match status" value="1"/>
</dbReference>
<dbReference type="STRING" id="1121013.GCA_000426365_00840"/>
<evidence type="ECO:0000259" key="5">
    <source>
        <dbReference type="PROSITE" id="PS50110"/>
    </source>
</evidence>
<dbReference type="Gene3D" id="3.20.20.450">
    <property type="entry name" value="EAL domain"/>
    <property type="match status" value="1"/>
</dbReference>
<dbReference type="PROSITE" id="PS50113">
    <property type="entry name" value="PAC"/>
    <property type="match status" value="1"/>
</dbReference>
<dbReference type="Gene3D" id="3.40.50.2300">
    <property type="match status" value="1"/>
</dbReference>
<name>A0A091BFH2_9GAMM</name>
<dbReference type="NCBIfam" id="TIGR00229">
    <property type="entry name" value="sensory_box"/>
    <property type="match status" value="1"/>
</dbReference>
<dbReference type="PANTHER" id="PTHR44757:SF2">
    <property type="entry name" value="BIOFILM ARCHITECTURE MAINTENANCE PROTEIN MBAA"/>
    <property type="match status" value="1"/>
</dbReference>
<dbReference type="InterPro" id="IPR001789">
    <property type="entry name" value="Sig_transdc_resp-reg_receiver"/>
</dbReference>
<dbReference type="CDD" id="cd00130">
    <property type="entry name" value="PAS"/>
    <property type="match status" value="1"/>
</dbReference>
<feature type="coiled-coil region" evidence="4">
    <location>
        <begin position="107"/>
        <end position="143"/>
    </location>
</feature>
<dbReference type="Gene3D" id="3.30.450.40">
    <property type="match status" value="1"/>
</dbReference>
<feature type="modified residue" description="4-aspartylphosphate" evidence="3">
    <location>
        <position position="57"/>
    </location>
</feature>
<dbReference type="GO" id="GO:0000160">
    <property type="term" value="P:phosphorelay signal transduction system"/>
    <property type="evidence" value="ECO:0007669"/>
    <property type="project" value="InterPro"/>
</dbReference>
<dbReference type="Pfam" id="PF00072">
    <property type="entry name" value="Response_reg"/>
    <property type="match status" value="1"/>
</dbReference>